<keyword evidence="3" id="KW-1185">Reference proteome</keyword>
<accession>A0A1R3JX65</accession>
<evidence type="ECO:0000256" key="1">
    <source>
        <dbReference type="SAM" id="MobiDB-lite"/>
    </source>
</evidence>
<dbReference type="AlphaFoldDB" id="A0A1R3JX65"/>
<comment type="caution">
    <text evidence="2">The sequence shown here is derived from an EMBL/GenBank/DDBJ whole genome shotgun (WGS) entry which is preliminary data.</text>
</comment>
<feature type="compositionally biased region" description="Basic and acidic residues" evidence="1">
    <location>
        <begin position="1"/>
        <end position="11"/>
    </location>
</feature>
<organism evidence="2 3">
    <name type="scientific">Corchorus capsularis</name>
    <name type="common">Jute</name>
    <dbReference type="NCBI Taxonomy" id="210143"/>
    <lineage>
        <taxon>Eukaryota</taxon>
        <taxon>Viridiplantae</taxon>
        <taxon>Streptophyta</taxon>
        <taxon>Embryophyta</taxon>
        <taxon>Tracheophyta</taxon>
        <taxon>Spermatophyta</taxon>
        <taxon>Magnoliopsida</taxon>
        <taxon>eudicotyledons</taxon>
        <taxon>Gunneridae</taxon>
        <taxon>Pentapetalae</taxon>
        <taxon>rosids</taxon>
        <taxon>malvids</taxon>
        <taxon>Malvales</taxon>
        <taxon>Malvaceae</taxon>
        <taxon>Grewioideae</taxon>
        <taxon>Apeibeae</taxon>
        <taxon>Corchorus</taxon>
    </lineage>
</organism>
<feature type="non-terminal residue" evidence="2">
    <location>
        <position position="1"/>
    </location>
</feature>
<dbReference type="EMBL" id="AWWV01006870">
    <property type="protein sequence ID" value="OMO99459.1"/>
    <property type="molecule type" value="Genomic_DNA"/>
</dbReference>
<protein>
    <submittedName>
        <fullName evidence="2">Uncharacterized protein</fullName>
    </submittedName>
</protein>
<dbReference type="Proteomes" id="UP000188268">
    <property type="component" value="Unassembled WGS sequence"/>
</dbReference>
<sequence>DEEEPVKKEAETLLAPKKSKAST</sequence>
<reference evidence="2 3" key="1">
    <citation type="submission" date="2013-09" db="EMBL/GenBank/DDBJ databases">
        <title>Corchorus capsularis genome sequencing.</title>
        <authorList>
            <person name="Alam M."/>
            <person name="Haque M.S."/>
            <person name="Islam M.S."/>
            <person name="Emdad E.M."/>
            <person name="Islam M.M."/>
            <person name="Ahmed B."/>
            <person name="Halim A."/>
            <person name="Hossen Q.M.M."/>
            <person name="Hossain M.Z."/>
            <person name="Ahmed R."/>
            <person name="Khan M.M."/>
            <person name="Islam R."/>
            <person name="Rashid M.M."/>
            <person name="Khan S.A."/>
            <person name="Rahman M.S."/>
            <person name="Alam M."/>
        </authorList>
    </citation>
    <scope>NUCLEOTIDE SEQUENCE [LARGE SCALE GENOMIC DNA]</scope>
    <source>
        <strain evidence="3">cv. CVL-1</strain>
        <tissue evidence="2">Whole seedling</tissue>
    </source>
</reference>
<evidence type="ECO:0000313" key="3">
    <source>
        <dbReference type="Proteomes" id="UP000188268"/>
    </source>
</evidence>
<feature type="region of interest" description="Disordered" evidence="1">
    <location>
        <begin position="1"/>
        <end position="23"/>
    </location>
</feature>
<proteinExistence type="predicted"/>
<evidence type="ECO:0000313" key="2">
    <source>
        <dbReference type="EMBL" id="OMO99459.1"/>
    </source>
</evidence>
<name>A0A1R3JX65_COCAP</name>
<dbReference type="Gramene" id="OMO99459">
    <property type="protein sequence ID" value="OMO99459"/>
    <property type="gene ID" value="CCACVL1_03797"/>
</dbReference>
<gene>
    <name evidence="2" type="ORF">CCACVL1_03797</name>
</gene>